<proteinExistence type="predicted"/>
<evidence type="ECO:0000256" key="1">
    <source>
        <dbReference type="SAM" id="MobiDB-lite"/>
    </source>
</evidence>
<evidence type="ECO:0000313" key="2">
    <source>
        <dbReference type="EMBL" id="PNX55477.1"/>
    </source>
</evidence>
<protein>
    <submittedName>
        <fullName evidence="2">Uncharacterized protein</fullName>
    </submittedName>
</protein>
<name>A0A2K3JN78_TRIPR</name>
<dbReference type="AlphaFoldDB" id="A0A2K3JN78"/>
<feature type="region of interest" description="Disordered" evidence="1">
    <location>
        <begin position="1"/>
        <end position="41"/>
    </location>
</feature>
<sequence length="72" mass="8092">MVHDLVDEQQQHEQQQTASHSAQQWQQVCFDSSRQQPPPPGYLKCEVDASFYHTVEATVGDGVYVLTKASSN</sequence>
<accession>A0A2K3JN78</accession>
<gene>
    <name evidence="2" type="ORF">L195_g049106</name>
</gene>
<comment type="caution">
    <text evidence="2">The sequence shown here is derived from an EMBL/GenBank/DDBJ whole genome shotgun (WGS) entry which is preliminary data.</text>
</comment>
<dbReference type="EMBL" id="ASHM01071660">
    <property type="protein sequence ID" value="PNX55477.1"/>
    <property type="molecule type" value="Genomic_DNA"/>
</dbReference>
<organism evidence="2 3">
    <name type="scientific">Trifolium pratense</name>
    <name type="common">Red clover</name>
    <dbReference type="NCBI Taxonomy" id="57577"/>
    <lineage>
        <taxon>Eukaryota</taxon>
        <taxon>Viridiplantae</taxon>
        <taxon>Streptophyta</taxon>
        <taxon>Embryophyta</taxon>
        <taxon>Tracheophyta</taxon>
        <taxon>Spermatophyta</taxon>
        <taxon>Magnoliopsida</taxon>
        <taxon>eudicotyledons</taxon>
        <taxon>Gunneridae</taxon>
        <taxon>Pentapetalae</taxon>
        <taxon>rosids</taxon>
        <taxon>fabids</taxon>
        <taxon>Fabales</taxon>
        <taxon>Fabaceae</taxon>
        <taxon>Papilionoideae</taxon>
        <taxon>50 kb inversion clade</taxon>
        <taxon>NPAAA clade</taxon>
        <taxon>Hologalegina</taxon>
        <taxon>IRL clade</taxon>
        <taxon>Trifolieae</taxon>
        <taxon>Trifolium</taxon>
    </lineage>
</organism>
<evidence type="ECO:0000313" key="3">
    <source>
        <dbReference type="Proteomes" id="UP000236291"/>
    </source>
</evidence>
<reference evidence="2 3" key="1">
    <citation type="journal article" date="2014" name="Am. J. Bot.">
        <title>Genome assembly and annotation for red clover (Trifolium pratense; Fabaceae).</title>
        <authorList>
            <person name="Istvanek J."/>
            <person name="Jaros M."/>
            <person name="Krenek A."/>
            <person name="Repkova J."/>
        </authorList>
    </citation>
    <scope>NUCLEOTIDE SEQUENCE [LARGE SCALE GENOMIC DNA]</scope>
    <source>
        <strain evidence="3">cv. Tatra</strain>
        <tissue evidence="2">Young leaves</tissue>
    </source>
</reference>
<feature type="compositionally biased region" description="Low complexity" evidence="1">
    <location>
        <begin position="12"/>
        <end position="27"/>
    </location>
</feature>
<feature type="compositionally biased region" description="Basic and acidic residues" evidence="1">
    <location>
        <begin position="1"/>
        <end position="11"/>
    </location>
</feature>
<reference evidence="2 3" key="2">
    <citation type="journal article" date="2017" name="Front. Plant Sci.">
        <title>Gene Classification and Mining of Molecular Markers Useful in Red Clover (Trifolium pratense) Breeding.</title>
        <authorList>
            <person name="Istvanek J."/>
            <person name="Dluhosova J."/>
            <person name="Dluhos P."/>
            <person name="Patkova L."/>
            <person name="Nedelnik J."/>
            <person name="Repkova J."/>
        </authorList>
    </citation>
    <scope>NUCLEOTIDE SEQUENCE [LARGE SCALE GENOMIC DNA]</scope>
    <source>
        <strain evidence="3">cv. Tatra</strain>
        <tissue evidence="2">Young leaves</tissue>
    </source>
</reference>
<dbReference type="Proteomes" id="UP000236291">
    <property type="component" value="Unassembled WGS sequence"/>
</dbReference>